<protein>
    <submittedName>
        <fullName evidence="1">Uncharacterized protein</fullName>
    </submittedName>
</protein>
<organism evidence="1 2">
    <name type="scientific">Marmota monax</name>
    <name type="common">Woodchuck</name>
    <dbReference type="NCBI Taxonomy" id="9995"/>
    <lineage>
        <taxon>Eukaryota</taxon>
        <taxon>Metazoa</taxon>
        <taxon>Chordata</taxon>
        <taxon>Craniata</taxon>
        <taxon>Vertebrata</taxon>
        <taxon>Euteleostomi</taxon>
        <taxon>Mammalia</taxon>
        <taxon>Eutheria</taxon>
        <taxon>Euarchontoglires</taxon>
        <taxon>Glires</taxon>
        <taxon>Rodentia</taxon>
        <taxon>Sciuromorpha</taxon>
        <taxon>Sciuridae</taxon>
        <taxon>Xerinae</taxon>
        <taxon>Marmotini</taxon>
        <taxon>Marmota</taxon>
    </lineage>
</organism>
<accession>A0A5E4B3E3</accession>
<sequence length="71" mass="7633">MRERSVRTRSGHGQQKVGQGRRCLFTRAGLTAAAAAGSECGRGRGRSGRATVVWARVYAFGSNLDYSNVES</sequence>
<gene>
    <name evidence="1" type="ORF">MONAX_5E031702</name>
</gene>
<dbReference type="AlphaFoldDB" id="A0A5E4B3E3"/>
<name>A0A5E4B3E3_MARMO</name>
<proteinExistence type="predicted"/>
<evidence type="ECO:0000313" key="1">
    <source>
        <dbReference type="EMBL" id="VTJ64114.1"/>
    </source>
</evidence>
<evidence type="ECO:0000313" key="2">
    <source>
        <dbReference type="Proteomes" id="UP000335636"/>
    </source>
</evidence>
<comment type="caution">
    <text evidence="1">The sequence shown here is derived from an EMBL/GenBank/DDBJ whole genome shotgun (WGS) entry which is preliminary data.</text>
</comment>
<dbReference type="Proteomes" id="UP000335636">
    <property type="component" value="Unassembled WGS sequence"/>
</dbReference>
<reference evidence="1" key="1">
    <citation type="submission" date="2019-04" db="EMBL/GenBank/DDBJ databases">
        <authorList>
            <person name="Alioto T."/>
            <person name="Alioto T."/>
        </authorList>
    </citation>
    <scope>NUCLEOTIDE SEQUENCE [LARGE SCALE GENOMIC DNA]</scope>
</reference>
<dbReference type="EMBL" id="CABDUW010000253">
    <property type="protein sequence ID" value="VTJ64114.1"/>
    <property type="molecule type" value="Genomic_DNA"/>
</dbReference>
<keyword evidence="2" id="KW-1185">Reference proteome</keyword>